<evidence type="ECO:0000256" key="10">
    <source>
        <dbReference type="SAM" id="Phobius"/>
    </source>
</evidence>
<keyword evidence="4" id="KW-0813">Transport</keyword>
<keyword evidence="8 10" id="KW-0472">Membrane</keyword>
<evidence type="ECO:0000256" key="8">
    <source>
        <dbReference type="ARBA" id="ARBA00023136"/>
    </source>
</evidence>
<keyword evidence="7 10" id="KW-1133">Transmembrane helix</keyword>
<dbReference type="PANTHER" id="PTHR43823:SF3">
    <property type="entry name" value="MULTIDRUG EXPORT PROTEIN MEPA"/>
    <property type="match status" value="1"/>
</dbReference>
<dbReference type="InterPro" id="IPR002528">
    <property type="entry name" value="MATE_fam"/>
</dbReference>
<evidence type="ECO:0000313" key="12">
    <source>
        <dbReference type="Proteomes" id="UP000712080"/>
    </source>
</evidence>
<comment type="similarity">
    <text evidence="2">Belongs to the multi antimicrobial extrusion (MATE) (TC 2.A.66.1) family. MepA subfamily.</text>
</comment>
<dbReference type="GO" id="GO:0015297">
    <property type="term" value="F:antiporter activity"/>
    <property type="evidence" value="ECO:0007669"/>
    <property type="project" value="InterPro"/>
</dbReference>
<feature type="transmembrane region" description="Helical" evidence="10">
    <location>
        <begin position="358"/>
        <end position="379"/>
    </location>
</feature>
<keyword evidence="6 10" id="KW-0812">Transmembrane</keyword>
<dbReference type="GO" id="GO:0046677">
    <property type="term" value="P:response to antibiotic"/>
    <property type="evidence" value="ECO:0007669"/>
    <property type="project" value="UniProtKB-KW"/>
</dbReference>
<evidence type="ECO:0000256" key="4">
    <source>
        <dbReference type="ARBA" id="ARBA00022448"/>
    </source>
</evidence>
<dbReference type="InterPro" id="IPR051327">
    <property type="entry name" value="MATE_MepA_subfamily"/>
</dbReference>
<feature type="transmembrane region" description="Helical" evidence="10">
    <location>
        <begin position="21"/>
        <end position="45"/>
    </location>
</feature>
<dbReference type="CDD" id="cd13143">
    <property type="entry name" value="MATE_MepA_like"/>
    <property type="match status" value="1"/>
</dbReference>
<proteinExistence type="inferred from homology"/>
<evidence type="ECO:0000256" key="5">
    <source>
        <dbReference type="ARBA" id="ARBA00022475"/>
    </source>
</evidence>
<feature type="transmembrane region" description="Helical" evidence="10">
    <location>
        <begin position="51"/>
        <end position="74"/>
    </location>
</feature>
<feature type="transmembrane region" description="Helical" evidence="10">
    <location>
        <begin position="413"/>
        <end position="437"/>
    </location>
</feature>
<dbReference type="NCBIfam" id="TIGR00797">
    <property type="entry name" value="matE"/>
    <property type="match status" value="1"/>
</dbReference>
<organism evidence="11 12">
    <name type="scientific">Flavobacterium silvaticum</name>
    <dbReference type="NCBI Taxonomy" id="1852020"/>
    <lineage>
        <taxon>Bacteria</taxon>
        <taxon>Pseudomonadati</taxon>
        <taxon>Bacteroidota</taxon>
        <taxon>Flavobacteriia</taxon>
        <taxon>Flavobacteriales</taxon>
        <taxon>Flavobacteriaceae</taxon>
        <taxon>Flavobacterium</taxon>
    </lineage>
</organism>
<feature type="transmembrane region" description="Helical" evidence="10">
    <location>
        <begin position="95"/>
        <end position="116"/>
    </location>
</feature>
<dbReference type="PANTHER" id="PTHR43823">
    <property type="entry name" value="SPORULATION PROTEIN YKVU"/>
    <property type="match status" value="1"/>
</dbReference>
<accession>A0A972JJQ1</accession>
<evidence type="ECO:0000256" key="2">
    <source>
        <dbReference type="ARBA" id="ARBA00008417"/>
    </source>
</evidence>
<dbReference type="GO" id="GO:0005886">
    <property type="term" value="C:plasma membrane"/>
    <property type="evidence" value="ECO:0007669"/>
    <property type="project" value="UniProtKB-SubCell"/>
</dbReference>
<comment type="subcellular location">
    <subcellularLocation>
        <location evidence="1">Cell membrane</location>
        <topology evidence="1">Multi-pass membrane protein</topology>
    </subcellularLocation>
</comment>
<dbReference type="RefSeq" id="WP_169527438.1">
    <property type="nucleotide sequence ID" value="NZ_JAAMPU010000105.1"/>
</dbReference>
<keyword evidence="5" id="KW-1003">Cell membrane</keyword>
<keyword evidence="12" id="KW-1185">Reference proteome</keyword>
<name>A0A972JJQ1_9FLAO</name>
<feature type="transmembrane region" description="Helical" evidence="10">
    <location>
        <begin position="318"/>
        <end position="338"/>
    </location>
</feature>
<protein>
    <recommendedName>
        <fullName evidence="3">Multidrug export protein MepA</fullName>
    </recommendedName>
</protein>
<evidence type="ECO:0000256" key="7">
    <source>
        <dbReference type="ARBA" id="ARBA00022989"/>
    </source>
</evidence>
<evidence type="ECO:0000256" key="3">
    <source>
        <dbReference type="ARBA" id="ARBA00022106"/>
    </source>
</evidence>
<reference evidence="11" key="1">
    <citation type="submission" date="2020-02" db="EMBL/GenBank/DDBJ databases">
        <title>Flavobacterium sp. genome.</title>
        <authorList>
            <person name="Jung H.S."/>
            <person name="Baek J.H."/>
            <person name="Jeon C.O."/>
        </authorList>
    </citation>
    <scope>NUCLEOTIDE SEQUENCE</scope>
    <source>
        <strain evidence="11">SE-s28</strain>
    </source>
</reference>
<dbReference type="AlphaFoldDB" id="A0A972JJQ1"/>
<feature type="transmembrane region" description="Helical" evidence="10">
    <location>
        <begin position="136"/>
        <end position="154"/>
    </location>
</feature>
<dbReference type="Pfam" id="PF01554">
    <property type="entry name" value="MatE"/>
    <property type="match status" value="2"/>
</dbReference>
<comment type="caution">
    <text evidence="11">The sequence shown here is derived from an EMBL/GenBank/DDBJ whole genome shotgun (WGS) entry which is preliminary data.</text>
</comment>
<feature type="transmembrane region" description="Helical" evidence="10">
    <location>
        <begin position="192"/>
        <end position="216"/>
    </location>
</feature>
<sequence>MAESTEAFGTGDIRTLLLKQAVPASIGILFLTVNLLVDTILVGRWVGGNAIAALTVVTPVSFFIASLGLAIGVGGSSVLSRALGSGNREKAEKTVAHQLLLTFLLSSLIVIIGLVFSDGMLKLFGAQGSILESAKAFYFPILIAGPLQAIAAMASSVMRAEDKARLAMIALIVPSVMNLVFDVIFIKVLDWGVFGAAMATAISFAMGFLYVVWFFITKSEIRLSFKHFVPDFKLAGEISALSGTTLARQSVISVLSVLLNHVLYDHGGETSVTVYGIVSKMLMFALFPVNGITEGFQPIAGYNFGAKKYDRVQKVIKLSLLYACGFAIVIYGLILIFAEHIVSVFIKDADVLKETPNALRWVFAASPVIAVQLIGSAYFQAKGNALKSLLLTLTKQGFFLIPLILILPDKFGIFGVWVSFPIADTLAVCVTGSFLWLDVRHKLSQQNG</sequence>
<evidence type="ECO:0000256" key="1">
    <source>
        <dbReference type="ARBA" id="ARBA00004651"/>
    </source>
</evidence>
<gene>
    <name evidence="11" type="ORF">G6047_09835</name>
</gene>
<evidence type="ECO:0000313" key="11">
    <source>
        <dbReference type="EMBL" id="NMH28332.1"/>
    </source>
</evidence>
<feature type="transmembrane region" description="Helical" evidence="10">
    <location>
        <begin position="166"/>
        <end position="186"/>
    </location>
</feature>
<dbReference type="InterPro" id="IPR045070">
    <property type="entry name" value="MATE_MepA-like"/>
</dbReference>
<dbReference type="InterPro" id="IPR048279">
    <property type="entry name" value="MdtK-like"/>
</dbReference>
<evidence type="ECO:0000256" key="9">
    <source>
        <dbReference type="ARBA" id="ARBA00023251"/>
    </source>
</evidence>
<keyword evidence="9" id="KW-0046">Antibiotic resistance</keyword>
<dbReference type="Proteomes" id="UP000712080">
    <property type="component" value="Unassembled WGS sequence"/>
</dbReference>
<feature type="transmembrane region" description="Helical" evidence="10">
    <location>
        <begin position="388"/>
        <end position="407"/>
    </location>
</feature>
<dbReference type="GO" id="GO:0042910">
    <property type="term" value="F:xenobiotic transmembrane transporter activity"/>
    <property type="evidence" value="ECO:0007669"/>
    <property type="project" value="InterPro"/>
</dbReference>
<dbReference type="EMBL" id="JAAMPU010000105">
    <property type="protein sequence ID" value="NMH28332.1"/>
    <property type="molecule type" value="Genomic_DNA"/>
</dbReference>
<dbReference type="PIRSF" id="PIRSF006603">
    <property type="entry name" value="DinF"/>
    <property type="match status" value="1"/>
</dbReference>
<evidence type="ECO:0000256" key="6">
    <source>
        <dbReference type="ARBA" id="ARBA00022692"/>
    </source>
</evidence>